<dbReference type="Gene3D" id="1.10.10.10">
    <property type="entry name" value="Winged helix-like DNA-binding domain superfamily/Winged helix DNA-binding domain"/>
    <property type="match status" value="1"/>
</dbReference>
<dbReference type="PANTHER" id="PTHR40083:SF1">
    <property type="entry name" value="UPF0122 PROTEIN YLXM"/>
    <property type="match status" value="1"/>
</dbReference>
<comment type="caution">
    <text evidence="4">The sequence shown here is derived from an EMBL/GenBank/DDBJ whole genome shotgun (WGS) entry which is preliminary data.</text>
</comment>
<reference evidence="4 5" key="1">
    <citation type="submission" date="2019-08" db="EMBL/GenBank/DDBJ databases">
        <title>In-depth cultivation of the pig gut microbiome towards novel bacterial diversity and tailored functional studies.</title>
        <authorList>
            <person name="Wylensek D."/>
            <person name="Hitch T.C.A."/>
            <person name="Clavel T."/>
        </authorList>
    </citation>
    <scope>NUCLEOTIDE SEQUENCE [LARGE SCALE GENOMIC DNA]</scope>
    <source>
        <strain evidence="4 5">Oil+RF-744-WCA-WT-11</strain>
    </source>
</reference>
<dbReference type="NCBIfam" id="NF045758">
    <property type="entry name" value="YlxM"/>
    <property type="match status" value="1"/>
</dbReference>
<dbReference type="Proteomes" id="UP000481852">
    <property type="component" value="Unassembled WGS sequence"/>
</dbReference>
<dbReference type="PANTHER" id="PTHR40083">
    <property type="entry name" value="UPF0122 PROTEIN CBO2450/CLC_2298"/>
    <property type="match status" value="1"/>
</dbReference>
<dbReference type="HAMAP" id="MF_00245">
    <property type="entry name" value="UPF0122"/>
    <property type="match status" value="1"/>
</dbReference>
<comment type="similarity">
    <text evidence="1 3">Belongs to the UPF0122 family.</text>
</comment>
<sequence length="112" mass="12781">MEKIVEQTMLFDFYGELLTEHQKQVFGDVILGDLSLSEAAAQYGVSRQGIHDLVRRVDAQLREYESKLHLVERFLKIRKEALQIRQMCEDGEGVGTGAGSVRQICDRILNEL</sequence>
<dbReference type="InterPro" id="IPR054831">
    <property type="entry name" value="UPF0122_fam_protein"/>
</dbReference>
<gene>
    <name evidence="4" type="ORF">FYJ35_04480</name>
</gene>
<protein>
    <recommendedName>
        <fullName evidence="3">UPF0122 protein FYJ35_04480</fullName>
    </recommendedName>
</protein>
<dbReference type="GO" id="GO:0003677">
    <property type="term" value="F:DNA binding"/>
    <property type="evidence" value="ECO:0007669"/>
    <property type="project" value="UniProtKB-KW"/>
</dbReference>
<dbReference type="RefSeq" id="WP_154523784.1">
    <property type="nucleotide sequence ID" value="NZ_VULZ01000003.1"/>
</dbReference>
<dbReference type="SUPFAM" id="SSF88659">
    <property type="entry name" value="Sigma3 and sigma4 domains of RNA polymerase sigma factors"/>
    <property type="match status" value="1"/>
</dbReference>
<organism evidence="4 5">
    <name type="scientific">Porcincola intestinalis</name>
    <dbReference type="NCBI Taxonomy" id="2606632"/>
    <lineage>
        <taxon>Bacteria</taxon>
        <taxon>Bacillati</taxon>
        <taxon>Bacillota</taxon>
        <taxon>Clostridia</taxon>
        <taxon>Lachnospirales</taxon>
        <taxon>Lachnospiraceae</taxon>
        <taxon>Porcincola</taxon>
    </lineage>
</organism>
<name>A0A6L5X4C7_9FIRM</name>
<dbReference type="Pfam" id="PF04297">
    <property type="entry name" value="UPF0122"/>
    <property type="match status" value="1"/>
</dbReference>
<dbReference type="EMBL" id="VULZ01000003">
    <property type="protein sequence ID" value="MSS14307.1"/>
    <property type="molecule type" value="Genomic_DNA"/>
</dbReference>
<keyword evidence="5" id="KW-1185">Reference proteome</keyword>
<dbReference type="InterPro" id="IPR007394">
    <property type="entry name" value="UPF0122"/>
</dbReference>
<evidence type="ECO:0000256" key="3">
    <source>
        <dbReference type="HAMAP-Rule" id="MF_00245"/>
    </source>
</evidence>
<dbReference type="InterPro" id="IPR036388">
    <property type="entry name" value="WH-like_DNA-bd_sf"/>
</dbReference>
<dbReference type="AlphaFoldDB" id="A0A6L5X4C7"/>
<evidence type="ECO:0000313" key="5">
    <source>
        <dbReference type="Proteomes" id="UP000481852"/>
    </source>
</evidence>
<proteinExistence type="inferred from homology"/>
<evidence type="ECO:0000313" key="4">
    <source>
        <dbReference type="EMBL" id="MSS14307.1"/>
    </source>
</evidence>
<evidence type="ECO:0000256" key="1">
    <source>
        <dbReference type="ARBA" id="ARBA00008720"/>
    </source>
</evidence>
<dbReference type="InterPro" id="IPR013324">
    <property type="entry name" value="RNA_pol_sigma_r3/r4-like"/>
</dbReference>
<comment type="function">
    <text evidence="2 3">Might take part in the signal recognition particle (SRP) pathway. This is inferred from the conservation of its genetic proximity to ftsY/ffh. May be a regulatory protein.</text>
</comment>
<keyword evidence="4" id="KW-0238">DNA-binding</keyword>
<evidence type="ECO:0000256" key="2">
    <source>
        <dbReference type="ARBA" id="ARBA00024764"/>
    </source>
</evidence>
<accession>A0A6L5X4C7</accession>